<reference evidence="2 3" key="1">
    <citation type="submission" date="2019-07" db="EMBL/GenBank/DDBJ databases">
        <title>Draft genome assembly of a fouling barnacle, Amphibalanus amphitrite (Darwin, 1854): The first reference genome for Thecostraca.</title>
        <authorList>
            <person name="Kim W."/>
        </authorList>
    </citation>
    <scope>NUCLEOTIDE SEQUENCE [LARGE SCALE GENOMIC DNA]</scope>
    <source>
        <strain evidence="2">SNU_AA5</strain>
        <tissue evidence="2">Soma without cirri and trophi</tissue>
    </source>
</reference>
<dbReference type="SUPFAM" id="SSF52540">
    <property type="entry name" value="P-loop containing nucleoside triphosphate hydrolases"/>
    <property type="match status" value="1"/>
</dbReference>
<dbReference type="AlphaFoldDB" id="A0A6A4V930"/>
<dbReference type="PANTHER" id="PTHR45964:SF5">
    <property type="entry name" value="WSCD FAMILY MEMBER CG9164"/>
    <property type="match status" value="1"/>
</dbReference>
<comment type="caution">
    <text evidence="2">The sequence shown here is derived from an EMBL/GenBank/DDBJ whole genome shotgun (WGS) entry which is preliminary data.</text>
</comment>
<evidence type="ECO:0000313" key="3">
    <source>
        <dbReference type="Proteomes" id="UP000440578"/>
    </source>
</evidence>
<protein>
    <submittedName>
        <fullName evidence="2">Uncharacterized protein</fullName>
    </submittedName>
</protein>
<dbReference type="EMBL" id="VIIS01002172">
    <property type="protein sequence ID" value="KAF0287690.1"/>
    <property type="molecule type" value="Genomic_DNA"/>
</dbReference>
<accession>A0A6A4V930</accession>
<gene>
    <name evidence="2" type="ORF">FJT64_013902</name>
</gene>
<dbReference type="PANTHER" id="PTHR45964">
    <property type="entry name" value="WSCD FAMILY MEMBER CG9164"/>
    <property type="match status" value="1"/>
</dbReference>
<evidence type="ECO:0000256" key="1">
    <source>
        <dbReference type="ARBA" id="ARBA00010236"/>
    </source>
</evidence>
<organism evidence="2 3">
    <name type="scientific">Amphibalanus amphitrite</name>
    <name type="common">Striped barnacle</name>
    <name type="synonym">Balanus amphitrite</name>
    <dbReference type="NCBI Taxonomy" id="1232801"/>
    <lineage>
        <taxon>Eukaryota</taxon>
        <taxon>Metazoa</taxon>
        <taxon>Ecdysozoa</taxon>
        <taxon>Arthropoda</taxon>
        <taxon>Crustacea</taxon>
        <taxon>Multicrustacea</taxon>
        <taxon>Cirripedia</taxon>
        <taxon>Thoracica</taxon>
        <taxon>Thoracicalcarea</taxon>
        <taxon>Balanomorpha</taxon>
        <taxon>Balanoidea</taxon>
        <taxon>Balanidae</taxon>
        <taxon>Amphibalaninae</taxon>
        <taxon>Amphibalanus</taxon>
    </lineage>
</organism>
<dbReference type="InterPro" id="IPR051589">
    <property type="entry name" value="Sialate-O-sulfotransferase"/>
</dbReference>
<dbReference type="Gene3D" id="3.40.50.300">
    <property type="entry name" value="P-loop containing nucleotide triphosphate hydrolases"/>
    <property type="match status" value="1"/>
</dbReference>
<sequence>MLKRLRVSNRLGAALVSVAVCCLVAVTRPRTVPLAAPVDTDGRVGGRPIAELWVPSRPAHAWFTSAQCRPLLTRFTCDQCLPLVYLASFPRSGNTWLRYLLEASTGLATNETHVVLYERLRQDPMGELRALLRFLQVEPDRRRLECLRGELEGIAHNHRHGVVPDGETYPLRVRAELWSYIHQLHWLLRDRGYPGLPLQQYSFADEFGDINIRMR</sequence>
<dbReference type="Proteomes" id="UP000440578">
    <property type="component" value="Unassembled WGS sequence"/>
</dbReference>
<keyword evidence="3" id="KW-1185">Reference proteome</keyword>
<name>A0A6A4V930_AMPAM</name>
<evidence type="ECO:0000313" key="2">
    <source>
        <dbReference type="EMBL" id="KAF0287690.1"/>
    </source>
</evidence>
<proteinExistence type="inferred from homology"/>
<comment type="similarity">
    <text evidence="1">Belongs to the WSCD family.</text>
</comment>
<dbReference type="InterPro" id="IPR027417">
    <property type="entry name" value="P-loop_NTPase"/>
</dbReference>
<dbReference type="OrthoDB" id="6351622at2759"/>